<keyword evidence="3 6" id="KW-0812">Transmembrane</keyword>
<feature type="transmembrane region" description="Helical" evidence="6">
    <location>
        <begin position="12"/>
        <end position="30"/>
    </location>
</feature>
<evidence type="ECO:0000256" key="6">
    <source>
        <dbReference type="SAM" id="Phobius"/>
    </source>
</evidence>
<dbReference type="Pfam" id="PF12823">
    <property type="entry name" value="DUF3817"/>
    <property type="match status" value="1"/>
</dbReference>
<dbReference type="PANTHER" id="PTHR40077">
    <property type="entry name" value="MEMBRANE PROTEIN-RELATED"/>
    <property type="match status" value="1"/>
</dbReference>
<feature type="transmembrane region" description="Helical" evidence="6">
    <location>
        <begin position="42"/>
        <end position="63"/>
    </location>
</feature>
<evidence type="ECO:0000256" key="1">
    <source>
        <dbReference type="ARBA" id="ARBA00004651"/>
    </source>
</evidence>
<evidence type="ECO:0000259" key="7">
    <source>
        <dbReference type="Pfam" id="PF12823"/>
    </source>
</evidence>
<accession>A0ABW4ZWM7</accession>
<protein>
    <submittedName>
        <fullName evidence="8">DUF3817 domain-containing protein</fullName>
    </submittedName>
</protein>
<evidence type="ECO:0000256" key="4">
    <source>
        <dbReference type="ARBA" id="ARBA00022989"/>
    </source>
</evidence>
<comment type="caution">
    <text evidence="8">The sequence shown here is derived from an EMBL/GenBank/DDBJ whole genome shotgun (WGS) entry which is preliminary data.</text>
</comment>
<sequence length="97" mass="10683">MLKTPIGRLRAIGWVEGVSFLVLLLIAMPMKYWMDIPGPVTVVGAIHGVLFILYILAVVQAAVVHKWSLKWIVGALIASSVPFGTFVLDARLRRKGE</sequence>
<evidence type="ECO:0000256" key="5">
    <source>
        <dbReference type="ARBA" id="ARBA00023136"/>
    </source>
</evidence>
<dbReference type="InterPro" id="IPR023845">
    <property type="entry name" value="DUF3817_TM"/>
</dbReference>
<evidence type="ECO:0000313" key="8">
    <source>
        <dbReference type="EMBL" id="MFD2170402.1"/>
    </source>
</evidence>
<proteinExistence type="predicted"/>
<keyword evidence="4 6" id="KW-1133">Transmembrane helix</keyword>
<keyword evidence="9" id="KW-1185">Reference proteome</keyword>
<dbReference type="PANTHER" id="PTHR40077:SF1">
    <property type="entry name" value="MEMBRANE PROTEIN"/>
    <property type="match status" value="1"/>
</dbReference>
<reference evidence="9" key="1">
    <citation type="journal article" date="2019" name="Int. J. Syst. Evol. Microbiol.">
        <title>The Global Catalogue of Microorganisms (GCM) 10K type strain sequencing project: providing services to taxonomists for standard genome sequencing and annotation.</title>
        <authorList>
            <consortium name="The Broad Institute Genomics Platform"/>
            <consortium name="The Broad Institute Genome Sequencing Center for Infectious Disease"/>
            <person name="Wu L."/>
            <person name="Ma J."/>
        </authorList>
    </citation>
    <scope>NUCLEOTIDE SEQUENCE [LARGE SCALE GENOMIC DNA]</scope>
    <source>
        <strain evidence="9">CGMCC 1.13574</strain>
    </source>
</reference>
<comment type="subcellular location">
    <subcellularLocation>
        <location evidence="1">Cell membrane</location>
        <topology evidence="1">Multi-pass membrane protein</topology>
    </subcellularLocation>
</comment>
<evidence type="ECO:0000313" key="9">
    <source>
        <dbReference type="Proteomes" id="UP001597343"/>
    </source>
</evidence>
<dbReference type="NCBIfam" id="TIGR03954">
    <property type="entry name" value="integ_memb_HG"/>
    <property type="match status" value="1"/>
</dbReference>
<feature type="domain" description="DUF3817" evidence="7">
    <location>
        <begin position="7"/>
        <end position="94"/>
    </location>
</feature>
<gene>
    <name evidence="8" type="ORF">ACFSOY_10355</name>
</gene>
<keyword evidence="5 6" id="KW-0472">Membrane</keyword>
<evidence type="ECO:0000256" key="2">
    <source>
        <dbReference type="ARBA" id="ARBA00022475"/>
    </source>
</evidence>
<dbReference type="EMBL" id="JBHUIO010000005">
    <property type="protein sequence ID" value="MFD2170402.1"/>
    <property type="molecule type" value="Genomic_DNA"/>
</dbReference>
<feature type="transmembrane region" description="Helical" evidence="6">
    <location>
        <begin position="69"/>
        <end position="88"/>
    </location>
</feature>
<name>A0ABW4ZWM7_9BACL</name>
<evidence type="ECO:0000256" key="3">
    <source>
        <dbReference type="ARBA" id="ARBA00022692"/>
    </source>
</evidence>
<organism evidence="8 9">
    <name type="scientific">Tumebacillus lipolyticus</name>
    <dbReference type="NCBI Taxonomy" id="1280370"/>
    <lineage>
        <taxon>Bacteria</taxon>
        <taxon>Bacillati</taxon>
        <taxon>Bacillota</taxon>
        <taxon>Bacilli</taxon>
        <taxon>Bacillales</taxon>
        <taxon>Alicyclobacillaceae</taxon>
        <taxon>Tumebacillus</taxon>
    </lineage>
</organism>
<dbReference type="RefSeq" id="WP_386046320.1">
    <property type="nucleotide sequence ID" value="NZ_JBHUIO010000005.1"/>
</dbReference>
<dbReference type="Proteomes" id="UP001597343">
    <property type="component" value="Unassembled WGS sequence"/>
</dbReference>
<keyword evidence="2" id="KW-1003">Cell membrane</keyword>